<evidence type="ECO:0000313" key="1">
    <source>
        <dbReference type="EMBL" id="KAB1222824.1"/>
    </source>
</evidence>
<keyword evidence="2" id="KW-1185">Reference proteome</keyword>
<sequence length="84" mass="9386">MVNIKQDEDNNLVSKAPTPEQLKCQRFCFQGNWRSCFKVLVMTMKTVDVCSKVMLLTVLWCGTADVVVCEVVVRACISGGIFIP</sequence>
<comment type="caution">
    <text evidence="1">The sequence shown here is derived from an EMBL/GenBank/DDBJ whole genome shotgun (WGS) entry which is preliminary data.</text>
</comment>
<accession>A0A6A1WC14</accession>
<dbReference type="AlphaFoldDB" id="A0A6A1WC14"/>
<name>A0A6A1WC14_9ROSI</name>
<dbReference type="EMBL" id="RXIC02000020">
    <property type="protein sequence ID" value="KAB1222824.1"/>
    <property type="molecule type" value="Genomic_DNA"/>
</dbReference>
<evidence type="ECO:0000313" key="2">
    <source>
        <dbReference type="Proteomes" id="UP000516437"/>
    </source>
</evidence>
<organism evidence="1 2">
    <name type="scientific">Morella rubra</name>
    <name type="common">Chinese bayberry</name>
    <dbReference type="NCBI Taxonomy" id="262757"/>
    <lineage>
        <taxon>Eukaryota</taxon>
        <taxon>Viridiplantae</taxon>
        <taxon>Streptophyta</taxon>
        <taxon>Embryophyta</taxon>
        <taxon>Tracheophyta</taxon>
        <taxon>Spermatophyta</taxon>
        <taxon>Magnoliopsida</taxon>
        <taxon>eudicotyledons</taxon>
        <taxon>Gunneridae</taxon>
        <taxon>Pentapetalae</taxon>
        <taxon>rosids</taxon>
        <taxon>fabids</taxon>
        <taxon>Fagales</taxon>
        <taxon>Myricaceae</taxon>
        <taxon>Morella</taxon>
    </lineage>
</organism>
<dbReference type="Proteomes" id="UP000516437">
    <property type="component" value="Chromosome 2"/>
</dbReference>
<reference evidence="1 2" key="1">
    <citation type="journal article" date="2019" name="Plant Biotechnol. J.">
        <title>The red bayberry genome and genetic basis of sex determination.</title>
        <authorList>
            <person name="Jia H.M."/>
            <person name="Jia H.J."/>
            <person name="Cai Q.L."/>
            <person name="Wang Y."/>
            <person name="Zhao H.B."/>
            <person name="Yang W.F."/>
            <person name="Wang G.Y."/>
            <person name="Li Y.H."/>
            <person name="Zhan D.L."/>
            <person name="Shen Y.T."/>
            <person name="Niu Q.F."/>
            <person name="Chang L."/>
            <person name="Qiu J."/>
            <person name="Zhao L."/>
            <person name="Xie H.B."/>
            <person name="Fu W.Y."/>
            <person name="Jin J."/>
            <person name="Li X.W."/>
            <person name="Jiao Y."/>
            <person name="Zhou C.C."/>
            <person name="Tu T."/>
            <person name="Chai C.Y."/>
            <person name="Gao J.L."/>
            <person name="Fan L.J."/>
            <person name="van de Weg E."/>
            <person name="Wang J.Y."/>
            <person name="Gao Z.S."/>
        </authorList>
    </citation>
    <scope>NUCLEOTIDE SEQUENCE [LARGE SCALE GENOMIC DNA]</scope>
    <source>
        <tissue evidence="1">Leaves</tissue>
    </source>
</reference>
<proteinExistence type="predicted"/>
<protein>
    <submittedName>
        <fullName evidence="1">Uncharacterized protein</fullName>
    </submittedName>
</protein>
<gene>
    <name evidence="1" type="ORF">CJ030_MR2G014111</name>
</gene>